<evidence type="ECO:0000313" key="8">
    <source>
        <dbReference type="RefSeq" id="XP_018816619.1"/>
    </source>
</evidence>
<protein>
    <submittedName>
        <fullName evidence="8">Transcription factor bHLH086</fullName>
    </submittedName>
</protein>
<dbReference type="GeneID" id="108987995"/>
<dbReference type="Proteomes" id="UP000235220">
    <property type="component" value="Chromosome 1"/>
</dbReference>
<keyword evidence="7" id="KW-1185">Reference proteome</keyword>
<evidence type="ECO:0000256" key="6">
    <source>
        <dbReference type="SAM" id="MobiDB-lite"/>
    </source>
</evidence>
<accession>A0A2I4EB43</accession>
<dbReference type="AlphaFoldDB" id="A0A2I4EB43"/>
<keyword evidence="4" id="KW-0804">Transcription</keyword>
<dbReference type="GO" id="GO:0048766">
    <property type="term" value="P:root hair initiation"/>
    <property type="evidence" value="ECO:0007669"/>
    <property type="project" value="UniProtKB-ARBA"/>
</dbReference>
<dbReference type="GO" id="GO:0005634">
    <property type="term" value="C:nucleus"/>
    <property type="evidence" value="ECO:0000318"/>
    <property type="project" value="GO_Central"/>
</dbReference>
<gene>
    <name evidence="8" type="primary">LOC108987995</name>
</gene>
<proteinExistence type="predicted"/>
<organism evidence="7 8">
    <name type="scientific">Juglans regia</name>
    <name type="common">English walnut</name>
    <dbReference type="NCBI Taxonomy" id="51240"/>
    <lineage>
        <taxon>Eukaryota</taxon>
        <taxon>Viridiplantae</taxon>
        <taxon>Streptophyta</taxon>
        <taxon>Embryophyta</taxon>
        <taxon>Tracheophyta</taxon>
        <taxon>Spermatophyta</taxon>
        <taxon>Magnoliopsida</taxon>
        <taxon>eudicotyledons</taxon>
        <taxon>Gunneridae</taxon>
        <taxon>Pentapetalae</taxon>
        <taxon>rosids</taxon>
        <taxon>fabids</taxon>
        <taxon>Fagales</taxon>
        <taxon>Juglandaceae</taxon>
        <taxon>Juglans</taxon>
    </lineage>
</organism>
<keyword evidence="2" id="KW-0805">Transcription regulation</keyword>
<dbReference type="Pfam" id="PF00010">
    <property type="entry name" value="HLH"/>
    <property type="match status" value="1"/>
</dbReference>
<evidence type="ECO:0000256" key="5">
    <source>
        <dbReference type="ARBA" id="ARBA00023242"/>
    </source>
</evidence>
<dbReference type="SMART" id="SM00353">
    <property type="entry name" value="HLH"/>
    <property type="match status" value="1"/>
</dbReference>
<feature type="region of interest" description="Disordered" evidence="6">
    <location>
        <begin position="241"/>
        <end position="265"/>
    </location>
</feature>
<dbReference type="GO" id="GO:0000978">
    <property type="term" value="F:RNA polymerase II cis-regulatory region sequence-specific DNA binding"/>
    <property type="evidence" value="ECO:0000318"/>
    <property type="project" value="GO_Central"/>
</dbReference>
<dbReference type="KEGG" id="jre:108987995"/>
<comment type="subcellular location">
    <subcellularLocation>
        <location evidence="1">Nucleus</location>
    </subcellularLocation>
</comment>
<dbReference type="OrthoDB" id="687495at2759"/>
<dbReference type="InterPro" id="IPR036638">
    <property type="entry name" value="HLH_DNA-bd_sf"/>
</dbReference>
<dbReference type="STRING" id="51240.A0A2I4EB43"/>
<dbReference type="CDD" id="cd11454">
    <property type="entry name" value="bHLH_AtIND_like"/>
    <property type="match status" value="1"/>
</dbReference>
<dbReference type="PANTHER" id="PTHR45914">
    <property type="entry name" value="TRANSCRIPTION FACTOR HEC3-RELATED"/>
    <property type="match status" value="1"/>
</dbReference>
<name>A0A2I4EB43_JUGRE</name>
<dbReference type="InterPro" id="IPR011598">
    <property type="entry name" value="bHLH_dom"/>
</dbReference>
<dbReference type="PROSITE" id="PS50888">
    <property type="entry name" value="BHLH"/>
    <property type="match status" value="1"/>
</dbReference>
<dbReference type="Gene3D" id="4.10.280.10">
    <property type="entry name" value="Helix-loop-helix DNA-binding domain"/>
    <property type="match status" value="1"/>
</dbReference>
<dbReference type="GO" id="GO:0046983">
    <property type="term" value="F:protein dimerization activity"/>
    <property type="evidence" value="ECO:0007669"/>
    <property type="project" value="InterPro"/>
</dbReference>
<dbReference type="Gramene" id="Jr01_08200_p1">
    <property type="protein sequence ID" value="cds.Jr01_08200_p1"/>
    <property type="gene ID" value="Jr01_08200"/>
</dbReference>
<dbReference type="GO" id="GO:0000981">
    <property type="term" value="F:DNA-binding transcription factor activity, RNA polymerase II-specific"/>
    <property type="evidence" value="ECO:0000318"/>
    <property type="project" value="GO_Central"/>
</dbReference>
<keyword evidence="5" id="KW-0539">Nucleus</keyword>
<dbReference type="FunFam" id="4.10.280.10:FF:000046">
    <property type="entry name" value="Transcription factor bHLH83"/>
    <property type="match status" value="1"/>
</dbReference>
<dbReference type="PANTHER" id="PTHR45914:SF59">
    <property type="entry name" value="TRANSCRIPTION FACTOR BHLH83-LIKE"/>
    <property type="match status" value="1"/>
</dbReference>
<keyword evidence="3" id="KW-0238">DNA-binding</keyword>
<evidence type="ECO:0000313" key="7">
    <source>
        <dbReference type="Proteomes" id="UP000235220"/>
    </source>
</evidence>
<sequence length="347" mass="38499">MALAKDQMPHDSCMGYVQVPGFSSPGPYAVDHDHGHSKAVLQEEDFLENGVVIKDIGMGHSSSVLFGPCSSVNSNASFVFTATSNYQPEEAADHSLIDFKGGYGNFMHACESLLSFEQSERASLNSNFLKTNNHKDEYSMWEQANFSQNYQRNQISTTTPKCGTDPRLLEELSCFQTASNDSSITNTSAKEREHGEDGTYGWLYSEATVVTDSIQESTHETSFHKRVHMGERTQALKKQCTNANKKPKPKSSSPKDPQSIAAKNRRERISERLKVLQELVPNGSKVDLVTMLEKAISYVKFLQLQVKVLATDEFWPAQGGKAPDISQVKEAIDAILSSQRDRNSSSK</sequence>
<dbReference type="SUPFAM" id="SSF47459">
    <property type="entry name" value="HLH, helix-loop-helix DNA-binding domain"/>
    <property type="match status" value="1"/>
</dbReference>
<reference evidence="8" key="1">
    <citation type="submission" date="2025-08" db="UniProtKB">
        <authorList>
            <consortium name="RefSeq"/>
        </authorList>
    </citation>
    <scope>IDENTIFICATION</scope>
    <source>
        <tissue evidence="8">Leaves</tissue>
    </source>
</reference>
<evidence type="ECO:0000256" key="3">
    <source>
        <dbReference type="ARBA" id="ARBA00023125"/>
    </source>
</evidence>
<evidence type="ECO:0000256" key="4">
    <source>
        <dbReference type="ARBA" id="ARBA00023163"/>
    </source>
</evidence>
<dbReference type="FunCoup" id="A0A2I4EB43">
    <property type="interactions" value="160"/>
</dbReference>
<evidence type="ECO:0000256" key="1">
    <source>
        <dbReference type="ARBA" id="ARBA00004123"/>
    </source>
</evidence>
<dbReference type="GO" id="GO:0006357">
    <property type="term" value="P:regulation of transcription by RNA polymerase II"/>
    <property type="evidence" value="ECO:0000318"/>
    <property type="project" value="GO_Central"/>
</dbReference>
<dbReference type="InterPro" id="IPR045843">
    <property type="entry name" value="IND-like"/>
</dbReference>
<evidence type="ECO:0000256" key="2">
    <source>
        <dbReference type="ARBA" id="ARBA00023015"/>
    </source>
</evidence>
<dbReference type="RefSeq" id="XP_018816619.1">
    <property type="nucleotide sequence ID" value="XM_018961074.1"/>
</dbReference>